<evidence type="ECO:0008006" key="3">
    <source>
        <dbReference type="Google" id="ProtNLM"/>
    </source>
</evidence>
<evidence type="ECO:0000313" key="2">
    <source>
        <dbReference type="Proteomes" id="UP000231501"/>
    </source>
</evidence>
<accession>A0A2G9C2J7</accession>
<evidence type="ECO:0000313" key="1">
    <source>
        <dbReference type="EMBL" id="PIM50592.1"/>
    </source>
</evidence>
<organism evidence="1 2">
    <name type="scientific">Roseateles chitinivorans</name>
    <dbReference type="NCBI Taxonomy" id="2917965"/>
    <lineage>
        <taxon>Bacteria</taxon>
        <taxon>Pseudomonadati</taxon>
        <taxon>Pseudomonadota</taxon>
        <taxon>Betaproteobacteria</taxon>
        <taxon>Burkholderiales</taxon>
        <taxon>Sphaerotilaceae</taxon>
        <taxon>Roseateles</taxon>
    </lineage>
</organism>
<protein>
    <recommendedName>
        <fullName evidence="3">DUF3396 domain-containing protein</fullName>
    </recommendedName>
</protein>
<dbReference type="EMBL" id="PEOG01000118">
    <property type="protein sequence ID" value="PIM50592.1"/>
    <property type="molecule type" value="Genomic_DNA"/>
</dbReference>
<dbReference type="AlphaFoldDB" id="A0A2G9C2J7"/>
<name>A0A2G9C2J7_9BURK</name>
<reference evidence="1 2" key="1">
    <citation type="submission" date="2017-11" db="EMBL/GenBank/DDBJ databases">
        <title>Draft genome sequence of Mitsuaria sp. HWN-4.</title>
        <authorList>
            <person name="Gundlapally S.R."/>
        </authorList>
    </citation>
    <scope>NUCLEOTIDE SEQUENCE [LARGE SCALE GENOMIC DNA]</scope>
    <source>
        <strain evidence="1 2">HWN-4</strain>
    </source>
</reference>
<dbReference type="Proteomes" id="UP000231501">
    <property type="component" value="Unassembled WGS sequence"/>
</dbReference>
<sequence>MLAALQTLMEVARAQARVDVRLKLAVFVRGSLSRQDMDPDTLWELLREQPFAAHLNRFRRGSETQWRLPPAGGSGRIWARRAGADPAACVAFAGDGKQGQAAMSLKIADLGPAMGMERASHLIFDFPDDASNRQIAEVARWCLSHMPVLWGTGGWCFDVVDGSPYMAARHMVALARRCWAIQILEPSVLQWDALRGLPGVNWLTLVGDAFAAGHGIDPADLAGLAGPEVFVHRGRHTTMLAAGAAPLRGDIHADESLAPLVAVAQALKPALLSSCSPMFGQLADEDVMNAWLQRFIDPQAWLRVEVDG</sequence>
<gene>
    <name evidence="1" type="ORF">CS062_24220</name>
</gene>
<dbReference type="RefSeq" id="WP_099864388.1">
    <property type="nucleotide sequence ID" value="NZ_PEOG01000118.1"/>
</dbReference>
<comment type="caution">
    <text evidence="1">The sequence shown here is derived from an EMBL/GenBank/DDBJ whole genome shotgun (WGS) entry which is preliminary data.</text>
</comment>
<dbReference type="OrthoDB" id="9153637at2"/>
<proteinExistence type="predicted"/>
<dbReference type="Pfam" id="PF11876">
    <property type="entry name" value="TsiV"/>
    <property type="match status" value="1"/>
</dbReference>
<dbReference type="InterPro" id="IPR021815">
    <property type="entry name" value="TsiV"/>
</dbReference>
<keyword evidence="2" id="KW-1185">Reference proteome</keyword>